<feature type="compositionally biased region" description="Polar residues" evidence="1">
    <location>
        <begin position="79"/>
        <end position="105"/>
    </location>
</feature>
<organism evidence="2 3">
    <name type="scientific">Parelaphostrongylus tenuis</name>
    <name type="common">Meningeal worm</name>
    <dbReference type="NCBI Taxonomy" id="148309"/>
    <lineage>
        <taxon>Eukaryota</taxon>
        <taxon>Metazoa</taxon>
        <taxon>Ecdysozoa</taxon>
        <taxon>Nematoda</taxon>
        <taxon>Chromadorea</taxon>
        <taxon>Rhabditida</taxon>
        <taxon>Rhabditina</taxon>
        <taxon>Rhabditomorpha</taxon>
        <taxon>Strongyloidea</taxon>
        <taxon>Metastrongylidae</taxon>
        <taxon>Parelaphostrongylus</taxon>
    </lineage>
</organism>
<feature type="compositionally biased region" description="Basic and acidic residues" evidence="1">
    <location>
        <begin position="64"/>
        <end position="78"/>
    </location>
</feature>
<evidence type="ECO:0000313" key="2">
    <source>
        <dbReference type="EMBL" id="KAJ1372079.1"/>
    </source>
</evidence>
<dbReference type="Proteomes" id="UP001196413">
    <property type="component" value="Unassembled WGS sequence"/>
</dbReference>
<accession>A0AAD5WIT8</accession>
<feature type="compositionally biased region" description="Polar residues" evidence="1">
    <location>
        <begin position="12"/>
        <end position="22"/>
    </location>
</feature>
<protein>
    <submittedName>
        <fullName evidence="2">Uncharacterized protein</fullName>
    </submittedName>
</protein>
<evidence type="ECO:0000313" key="3">
    <source>
        <dbReference type="Proteomes" id="UP001196413"/>
    </source>
</evidence>
<feature type="compositionally biased region" description="Low complexity" evidence="1">
    <location>
        <begin position="32"/>
        <end position="42"/>
    </location>
</feature>
<proteinExistence type="predicted"/>
<comment type="caution">
    <text evidence="2">The sequence shown here is derived from an EMBL/GenBank/DDBJ whole genome shotgun (WGS) entry which is preliminary data.</text>
</comment>
<sequence>MEQMTKDVDSFQIDTGSLSQHSCYRDCPNSARTPRFRISISPPRRKDDLKSRRFEMRVAGSSKYARDEQICEVQKEDNGGTTRLSLHQNSFGSSQKNSTDDGSSNDNRRKTTQTTYV</sequence>
<gene>
    <name evidence="2" type="ORF">KIN20_034140</name>
</gene>
<feature type="compositionally biased region" description="Basic and acidic residues" evidence="1">
    <location>
        <begin position="44"/>
        <end position="56"/>
    </location>
</feature>
<dbReference type="EMBL" id="JAHQIW010007088">
    <property type="protein sequence ID" value="KAJ1372079.1"/>
    <property type="molecule type" value="Genomic_DNA"/>
</dbReference>
<dbReference type="AlphaFoldDB" id="A0AAD5WIT8"/>
<keyword evidence="3" id="KW-1185">Reference proteome</keyword>
<feature type="region of interest" description="Disordered" evidence="1">
    <location>
        <begin position="1"/>
        <end position="117"/>
    </location>
</feature>
<name>A0AAD5WIT8_PARTN</name>
<evidence type="ECO:0000256" key="1">
    <source>
        <dbReference type="SAM" id="MobiDB-lite"/>
    </source>
</evidence>
<reference evidence="2" key="1">
    <citation type="submission" date="2021-06" db="EMBL/GenBank/DDBJ databases">
        <title>Parelaphostrongylus tenuis whole genome reference sequence.</title>
        <authorList>
            <person name="Garwood T.J."/>
            <person name="Larsen P.A."/>
            <person name="Fountain-Jones N.M."/>
            <person name="Garbe J.R."/>
            <person name="Macchietto M.G."/>
            <person name="Kania S.A."/>
            <person name="Gerhold R.W."/>
            <person name="Richards J.E."/>
            <person name="Wolf T.M."/>
        </authorList>
    </citation>
    <scope>NUCLEOTIDE SEQUENCE</scope>
    <source>
        <strain evidence="2">MNPRO001-30</strain>
        <tissue evidence="2">Meninges</tissue>
    </source>
</reference>